<proteinExistence type="predicted"/>
<evidence type="ECO:0000313" key="1">
    <source>
        <dbReference type="EMBL" id="AGB02983.1"/>
    </source>
</evidence>
<evidence type="ECO:0000313" key="2">
    <source>
        <dbReference type="Proteomes" id="UP000010824"/>
    </source>
</evidence>
<dbReference type="RefSeq" id="WP_015285946.1">
    <property type="nucleotide sequence ID" value="NC_019943.1"/>
</dbReference>
<name>L0HI28_METFS</name>
<dbReference type="AlphaFoldDB" id="L0HI28"/>
<dbReference type="InParanoid" id="L0HI28"/>
<gene>
    <name evidence="1" type="ordered locus">Metfor_1969</name>
</gene>
<sequence length="67" mass="7047" precursor="true">MTGEKKCARCRKDAIGFESFGCCAAYVCSDHASSLLLDLAPGTKLSSGECYLERFSPSKDVPGHGSG</sequence>
<organism evidence="1 2">
    <name type="scientific">Methanoregula formicica (strain DSM 22288 / NBRC 105244 / SMSP)</name>
    <dbReference type="NCBI Taxonomy" id="593750"/>
    <lineage>
        <taxon>Archaea</taxon>
        <taxon>Methanobacteriati</taxon>
        <taxon>Methanobacteriota</taxon>
        <taxon>Stenosarchaea group</taxon>
        <taxon>Methanomicrobia</taxon>
        <taxon>Methanomicrobiales</taxon>
        <taxon>Methanoregulaceae</taxon>
        <taxon>Methanoregula</taxon>
    </lineage>
</organism>
<dbReference type="Proteomes" id="UP000010824">
    <property type="component" value="Chromosome"/>
</dbReference>
<dbReference type="KEGG" id="mfo:Metfor_1969"/>
<keyword evidence="2" id="KW-1185">Reference proteome</keyword>
<accession>L0HI28</accession>
<reference evidence="2" key="1">
    <citation type="submission" date="2011-12" db="EMBL/GenBank/DDBJ databases">
        <title>Complete sequence of Methanoregula formicicum SMSP.</title>
        <authorList>
            <person name="Lucas S."/>
            <person name="Han J."/>
            <person name="Lapidus A."/>
            <person name="Cheng J.-F."/>
            <person name="Goodwin L."/>
            <person name="Pitluck S."/>
            <person name="Peters L."/>
            <person name="Ovchinnikova G."/>
            <person name="Teshima H."/>
            <person name="Detter J.C."/>
            <person name="Han C."/>
            <person name="Tapia R."/>
            <person name="Land M."/>
            <person name="Hauser L."/>
            <person name="Kyrpides N."/>
            <person name="Ivanova N."/>
            <person name="Pagani I."/>
            <person name="Imachi H."/>
            <person name="Tamaki H."/>
            <person name="Sekiguchi Y."/>
            <person name="Kamagata Y."/>
            <person name="Cadillo-Quiroz H."/>
            <person name="Zinder S."/>
            <person name="Liu W.-T."/>
            <person name="Woyke T."/>
        </authorList>
    </citation>
    <scope>NUCLEOTIDE SEQUENCE [LARGE SCALE GENOMIC DNA]</scope>
    <source>
        <strain evidence="2">DSM 22288 / NBRC 105244 / SMSP</strain>
    </source>
</reference>
<protein>
    <submittedName>
        <fullName evidence="1">Uncharacterized protein</fullName>
    </submittedName>
</protein>
<dbReference type="STRING" id="593750.Metfor_1969"/>
<dbReference type="GeneID" id="14309362"/>
<dbReference type="EMBL" id="CP003167">
    <property type="protein sequence ID" value="AGB02983.1"/>
    <property type="molecule type" value="Genomic_DNA"/>
</dbReference>
<dbReference type="HOGENOM" id="CLU_2930214_0_0_2"/>
<reference evidence="1 2" key="2">
    <citation type="journal article" date="2014" name="Genome Announc.">
        <title>Complete Genome Sequence of Methanoregula formicica SMSPT, a Mesophilic Hydrogenotrophic Methanogen Isolated from a Methanogenic Upflow Anaerobic Sludge Blanket Reactor.</title>
        <authorList>
            <person name="Yamamoto K."/>
            <person name="Tamaki H."/>
            <person name="Cadillo-Quiroz H."/>
            <person name="Imachi H."/>
            <person name="Kyrpides N."/>
            <person name="Woyke T."/>
            <person name="Goodwin L."/>
            <person name="Zinder S.H."/>
            <person name="Kamagata Y."/>
            <person name="Liu W.T."/>
        </authorList>
    </citation>
    <scope>NUCLEOTIDE SEQUENCE [LARGE SCALE GENOMIC DNA]</scope>
    <source>
        <strain evidence="2">DSM 22288 / NBRC 105244 / SMSP</strain>
    </source>
</reference>